<proteinExistence type="predicted"/>
<accession>A0ABU9CJP3</accession>
<evidence type="ECO:0008006" key="3">
    <source>
        <dbReference type="Google" id="ProtNLM"/>
    </source>
</evidence>
<sequence>MIDLDAPASLTPFQFSQRLLRVLSDDAQRAALYAQLQREPRLLQFQSMAQAPSDGAAATPGSVPPFHQTVTLLAAREHIDLAMRDDRHFSNASYAALGSGTFMLGLDGMAHAMQRGFAQRVLKYHPAELAALIDIAWRAAAVLPLKQRRFDAAALAEQVGLRFAALLFGFPLHEHPYLEAAMRYGYQHLVYQIIGRHFSYDPAAAVAAQKAGALFLQRTVALLGEYAAGQVPDDVRELQARLAAIGEARKLDALQHFQPVCARLVAEPSDLSGAELASLLGGLIAGTIGNVQASVSIALQALMAAPQGTLTQAIAEAHAAEPGTAERARLQRRVMDALADNPPAAFLPRQVIADLPLTVGGQPVGTLKAGSLVLLAIGAGTREMRPHADDFGPRGDPLIFGAAASAEPGAQHVHDCLGAYLAQPLVLETVRRVLMLPGITRALDVDTGEPAALVKTWGFRCDKLMLEYSRDRAITQQPLAVIMKIKAPVAENAEKLRQTIAVAAPRIEMKLDEARHVHFAWFMLLDNDTRLGLFTAFDGAFDEYLKHFSRTVGPLFDSIYQYLEDAPPLPVADHPEAFVAKARQYNTAPVGGYFYSAYPAAPVVDIQHALKERAQ</sequence>
<comment type="caution">
    <text evidence="1">The sequence shown here is derived from an EMBL/GenBank/DDBJ whole genome shotgun (WGS) entry which is preliminary data.</text>
</comment>
<name>A0ABU9CJP3_9BURK</name>
<gene>
    <name evidence="1" type="ORF">AACH10_17145</name>
</gene>
<dbReference type="RefSeq" id="WP_341411673.1">
    <property type="nucleotide sequence ID" value="NZ_JBBUTH010000008.1"/>
</dbReference>
<keyword evidence="2" id="KW-1185">Reference proteome</keyword>
<organism evidence="1 2">
    <name type="scientific">Pseudaquabacterium inlustre</name>
    <dbReference type="NCBI Taxonomy" id="2984192"/>
    <lineage>
        <taxon>Bacteria</taxon>
        <taxon>Pseudomonadati</taxon>
        <taxon>Pseudomonadota</taxon>
        <taxon>Betaproteobacteria</taxon>
        <taxon>Burkholderiales</taxon>
        <taxon>Sphaerotilaceae</taxon>
        <taxon>Pseudaquabacterium</taxon>
    </lineage>
</organism>
<dbReference type="InterPro" id="IPR036396">
    <property type="entry name" value="Cyt_P450_sf"/>
</dbReference>
<evidence type="ECO:0000313" key="2">
    <source>
        <dbReference type="Proteomes" id="UP001365405"/>
    </source>
</evidence>
<evidence type="ECO:0000313" key="1">
    <source>
        <dbReference type="EMBL" id="MEK8051981.1"/>
    </source>
</evidence>
<protein>
    <recommendedName>
        <fullName evidence="3">Cytochrome P450</fullName>
    </recommendedName>
</protein>
<dbReference type="Proteomes" id="UP001365405">
    <property type="component" value="Unassembled WGS sequence"/>
</dbReference>
<dbReference type="SUPFAM" id="SSF48264">
    <property type="entry name" value="Cytochrome P450"/>
    <property type="match status" value="1"/>
</dbReference>
<dbReference type="EMBL" id="JBBUTH010000008">
    <property type="protein sequence ID" value="MEK8051981.1"/>
    <property type="molecule type" value="Genomic_DNA"/>
</dbReference>
<reference evidence="1 2" key="1">
    <citation type="submission" date="2024-04" db="EMBL/GenBank/DDBJ databases">
        <title>Novel species of the genus Ideonella isolated from streams.</title>
        <authorList>
            <person name="Lu H."/>
        </authorList>
    </citation>
    <scope>NUCLEOTIDE SEQUENCE [LARGE SCALE GENOMIC DNA]</scope>
    <source>
        <strain evidence="1 2">DXS22W</strain>
    </source>
</reference>
<dbReference type="Gene3D" id="1.10.630.10">
    <property type="entry name" value="Cytochrome P450"/>
    <property type="match status" value="1"/>
</dbReference>